<dbReference type="SMART" id="SM00487">
    <property type="entry name" value="DEXDc"/>
    <property type="match status" value="1"/>
</dbReference>
<comment type="similarity">
    <text evidence="1 6">Belongs to the DEAD box helicase family. DEAH subfamily. FANCM sub-subfamily.</text>
</comment>
<dbReference type="GO" id="GO:0005634">
    <property type="term" value="C:nucleus"/>
    <property type="evidence" value="ECO:0007669"/>
    <property type="project" value="UniProtKB-SubCell"/>
</dbReference>
<dbReference type="GO" id="GO:0016787">
    <property type="term" value="F:hydrolase activity"/>
    <property type="evidence" value="ECO:0007669"/>
    <property type="project" value="UniProtKB-KW"/>
</dbReference>
<feature type="compositionally biased region" description="Pro residues" evidence="7">
    <location>
        <begin position="45"/>
        <end position="55"/>
    </location>
</feature>
<dbReference type="PROSITE" id="PS51192">
    <property type="entry name" value="HELICASE_ATP_BIND_1"/>
    <property type="match status" value="1"/>
</dbReference>
<comment type="subunit">
    <text evidence="6">Interacts with the MHF histone-fold complex to form the FANCM-MHF complex.</text>
</comment>
<comment type="function">
    <text evidence="6">ATP-dependent DNA helicase involved in DNA damage repair by homologous recombination and in genome maintenance. Capable of unwinding D-loops. Plays a role in limiting crossover recombinants during mitotic DNA double-strand break (DSB) repair. Component of a FANCM-MHF complex which promotes gene conversion at blocked replication forks, probably by reversal of the stalled fork.</text>
</comment>
<dbReference type="AlphaFoldDB" id="A0A9W8HU62"/>
<feature type="compositionally biased region" description="Polar residues" evidence="7">
    <location>
        <begin position="609"/>
        <end position="629"/>
    </location>
</feature>
<dbReference type="GO" id="GO:0000400">
    <property type="term" value="F:four-way junction DNA binding"/>
    <property type="evidence" value="ECO:0007669"/>
    <property type="project" value="TreeGrafter"/>
</dbReference>
<proteinExistence type="inferred from homology"/>
<evidence type="ECO:0000256" key="4">
    <source>
        <dbReference type="ARBA" id="ARBA00022806"/>
    </source>
</evidence>
<dbReference type="Pfam" id="PF00271">
    <property type="entry name" value="Helicase_C"/>
    <property type="match status" value="1"/>
</dbReference>
<dbReference type="GO" id="GO:0009378">
    <property type="term" value="F:four-way junction helicase activity"/>
    <property type="evidence" value="ECO:0007669"/>
    <property type="project" value="TreeGrafter"/>
</dbReference>
<dbReference type="Proteomes" id="UP001140094">
    <property type="component" value="Unassembled WGS sequence"/>
</dbReference>
<gene>
    <name evidence="10" type="primary">MPH1</name>
    <name evidence="10" type="ORF">H4R20_005471</name>
</gene>
<evidence type="ECO:0000259" key="9">
    <source>
        <dbReference type="PROSITE" id="PS51194"/>
    </source>
</evidence>
<evidence type="ECO:0000313" key="10">
    <source>
        <dbReference type="EMBL" id="KAJ2796618.1"/>
    </source>
</evidence>
<dbReference type="PANTHER" id="PTHR14025:SF20">
    <property type="entry name" value="FANCONI ANEMIA GROUP M PROTEIN"/>
    <property type="match status" value="1"/>
</dbReference>
<reference evidence="10" key="1">
    <citation type="submission" date="2022-07" db="EMBL/GenBank/DDBJ databases">
        <title>Phylogenomic reconstructions and comparative analyses of Kickxellomycotina fungi.</title>
        <authorList>
            <person name="Reynolds N.K."/>
            <person name="Stajich J.E."/>
            <person name="Barry K."/>
            <person name="Grigoriev I.V."/>
            <person name="Crous P."/>
            <person name="Smith M.E."/>
        </authorList>
    </citation>
    <scope>NUCLEOTIDE SEQUENCE</scope>
    <source>
        <strain evidence="10">NRRL 1565</strain>
    </source>
</reference>
<evidence type="ECO:0000256" key="2">
    <source>
        <dbReference type="ARBA" id="ARBA00022741"/>
    </source>
</evidence>
<dbReference type="GO" id="GO:0043138">
    <property type="term" value="F:3'-5' DNA helicase activity"/>
    <property type="evidence" value="ECO:0007669"/>
    <property type="project" value="InterPro"/>
</dbReference>
<evidence type="ECO:0000256" key="5">
    <source>
        <dbReference type="ARBA" id="ARBA00022840"/>
    </source>
</evidence>
<feature type="domain" description="Helicase C-terminal" evidence="9">
    <location>
        <begin position="555"/>
        <end position="794"/>
    </location>
</feature>
<dbReference type="SUPFAM" id="SSF52540">
    <property type="entry name" value="P-loop containing nucleoside triphosphate hydrolases"/>
    <property type="match status" value="1"/>
</dbReference>
<keyword evidence="2" id="KW-0547">Nucleotide-binding</keyword>
<dbReference type="EC" id="3.6.4.12" evidence="6"/>
<feature type="region of interest" description="Disordered" evidence="7">
    <location>
        <begin position="959"/>
        <end position="989"/>
    </location>
</feature>
<dbReference type="GO" id="GO:0005524">
    <property type="term" value="F:ATP binding"/>
    <property type="evidence" value="ECO:0007669"/>
    <property type="project" value="UniProtKB-UniRule"/>
</dbReference>
<organism evidence="10 11">
    <name type="scientific">Coemansia guatemalensis</name>
    <dbReference type="NCBI Taxonomy" id="2761395"/>
    <lineage>
        <taxon>Eukaryota</taxon>
        <taxon>Fungi</taxon>
        <taxon>Fungi incertae sedis</taxon>
        <taxon>Zoopagomycota</taxon>
        <taxon>Kickxellomycotina</taxon>
        <taxon>Kickxellomycetes</taxon>
        <taxon>Kickxellales</taxon>
        <taxon>Kickxellaceae</taxon>
        <taxon>Coemansia</taxon>
    </lineage>
</organism>
<dbReference type="InterPro" id="IPR039686">
    <property type="entry name" value="FANCM/Mph1-like_ID"/>
</dbReference>
<keyword evidence="3 10" id="KW-0378">Hydrolase</keyword>
<feature type="region of interest" description="Disordered" evidence="7">
    <location>
        <begin position="820"/>
        <end position="846"/>
    </location>
</feature>
<feature type="non-terminal residue" evidence="10">
    <location>
        <position position="989"/>
    </location>
</feature>
<dbReference type="SMART" id="SM00490">
    <property type="entry name" value="HELICc"/>
    <property type="match status" value="1"/>
</dbReference>
<dbReference type="OrthoDB" id="164902at2759"/>
<feature type="domain" description="Helicase ATP-binding" evidence="8">
    <location>
        <begin position="117"/>
        <end position="321"/>
    </location>
</feature>
<dbReference type="InterPro" id="IPR027417">
    <property type="entry name" value="P-loop_NTPase"/>
</dbReference>
<keyword evidence="5" id="KW-0067">ATP-binding</keyword>
<evidence type="ECO:0000256" key="1">
    <source>
        <dbReference type="ARBA" id="ARBA00009889"/>
    </source>
</evidence>
<dbReference type="InterPro" id="IPR011545">
    <property type="entry name" value="DEAD/DEAH_box_helicase_dom"/>
</dbReference>
<comment type="caution">
    <text evidence="10">The sequence shown here is derived from an EMBL/GenBank/DDBJ whole genome shotgun (WGS) entry which is preliminary data.</text>
</comment>
<evidence type="ECO:0000256" key="3">
    <source>
        <dbReference type="ARBA" id="ARBA00022801"/>
    </source>
</evidence>
<name>A0A9W8HU62_9FUNG</name>
<keyword evidence="4 10" id="KW-0347">Helicase</keyword>
<feature type="compositionally biased region" description="Gly residues" evidence="7">
    <location>
        <begin position="631"/>
        <end position="645"/>
    </location>
</feature>
<sequence length="989" mass="107293">MSKTHAASVDEVIILDDDDDVFDGIDDFDFAEEPHGNPQVTTAPAPLPPTLPTNPPAAHLSPQGQRQLPFQARELAVRSKGDNTLVESTHALDRQALESFVYPLLGGQPARAYQQGAIQRCIFQNTLVALPTGMGKTLIAAVVMANYARWFPNSMSIFLAPTKPLVAQQTQACRGLICALFNRASSLGSLRPRQEFGSNWVAEMNGNIHPTKRRTLWSESRFVFSTPQILQNDLKSGVLDGDNSRRIALLVIDEAHRATGKYAYGESVGILHSLYHGPDACEHNPMQPCKAAPFRVMALTATPGSNLKAVQDIVHRLHVSHIFLRTEESLDVVPYIHGRRIEEVLVELPPWLNAARDCLATVMQRSINLLCGVCRAMPHPGDLKRLSGFQVRMERDRFCAHPGNARGMDIGRISSEFTIVISLAHIMQLLSEHGLRPAWVALRSWQQEVDLARRKLGSTTRAKADCVNSKEWTTMLQEFGALADALDRKPATEASASSSRTIPQQSNTRTDVVSSFFNFSNTKSLTGNLPAASSSAKGIAALAPPGFLGHPKLERLVQTVKLHFDQHGSSDSSTRIIVFSQYRGSVSEIVSVLNSLRPRVRSEAFIGQGSATSNRSRRPQSGDSGSESNGPAGGGQWRGRGSRGYGRGRGRGRGYGRGAGNGRSNTEPSSTEDDLPEGVDSADPSARGQSQKEQLAVLDRFRQGETNIIVATCVGEEGLDIGEVDLIINYDAPSSPIRLLQRIGRTGRARRGKVIVFLAKDTREENSYQKAQREYKSLQGKIAAGKGLQLRQDLSPPMIPPSLALGMPAKTEIHISKEEIARESDAAGGAGTAKRPKGKQKSAVHAGVGDDDADAFAMLSYKYQLPRSTASPEAAETGFENRKVAQLLAKGIAWQSSASPSCQIEHSSRSVVYQRIMLGLENVRFGRELADGEGSLGEGSGFRMPDMKDLSVARTLPALPTVGLSSAQPKPRRTEALDSPKPPSDSSDD</sequence>
<dbReference type="GO" id="GO:0045003">
    <property type="term" value="P:double-strand break repair via synthesis-dependent strand annealing"/>
    <property type="evidence" value="ECO:0007669"/>
    <property type="project" value="TreeGrafter"/>
</dbReference>
<evidence type="ECO:0000313" key="11">
    <source>
        <dbReference type="Proteomes" id="UP001140094"/>
    </source>
</evidence>
<evidence type="ECO:0000256" key="7">
    <source>
        <dbReference type="SAM" id="MobiDB-lite"/>
    </source>
</evidence>
<dbReference type="PROSITE" id="PS51194">
    <property type="entry name" value="HELICASE_CTER"/>
    <property type="match status" value="1"/>
</dbReference>
<dbReference type="InterPro" id="IPR001650">
    <property type="entry name" value="Helicase_C-like"/>
</dbReference>
<dbReference type="Gene3D" id="3.40.50.300">
    <property type="entry name" value="P-loop containing nucleotide triphosphate hydrolases"/>
    <property type="match status" value="2"/>
</dbReference>
<comment type="catalytic activity">
    <reaction evidence="6">
        <text>ATP + H2O = ADP + phosphate + H(+)</text>
        <dbReference type="Rhea" id="RHEA:13065"/>
        <dbReference type="ChEBI" id="CHEBI:15377"/>
        <dbReference type="ChEBI" id="CHEBI:15378"/>
        <dbReference type="ChEBI" id="CHEBI:30616"/>
        <dbReference type="ChEBI" id="CHEBI:43474"/>
        <dbReference type="ChEBI" id="CHEBI:456216"/>
        <dbReference type="EC" id="3.6.4.12"/>
    </reaction>
</comment>
<feature type="region of interest" description="Disordered" evidence="7">
    <location>
        <begin position="606"/>
        <end position="692"/>
    </location>
</feature>
<accession>A0A9W8HU62</accession>
<dbReference type="Pfam" id="PF00270">
    <property type="entry name" value="DEAD"/>
    <property type="match status" value="1"/>
</dbReference>
<feature type="region of interest" description="Disordered" evidence="7">
    <location>
        <begin position="31"/>
        <end position="63"/>
    </location>
</feature>
<comment type="subcellular location">
    <subcellularLocation>
        <location evidence="6">Nucleus</location>
    </subcellularLocation>
</comment>
<evidence type="ECO:0000259" key="8">
    <source>
        <dbReference type="PROSITE" id="PS51192"/>
    </source>
</evidence>
<dbReference type="InterPro" id="IPR014001">
    <property type="entry name" value="Helicase_ATP-bd"/>
</dbReference>
<dbReference type="GO" id="GO:0036297">
    <property type="term" value="P:interstrand cross-link repair"/>
    <property type="evidence" value="ECO:0007669"/>
    <property type="project" value="TreeGrafter"/>
</dbReference>
<protein>
    <recommendedName>
        <fullName evidence="6">ATP-dependent DNA helicase</fullName>
        <ecNumber evidence="6">3.6.4.12</ecNumber>
    </recommendedName>
</protein>
<dbReference type="EMBL" id="JANBUO010001846">
    <property type="protein sequence ID" value="KAJ2796618.1"/>
    <property type="molecule type" value="Genomic_DNA"/>
</dbReference>
<evidence type="ECO:0000256" key="6">
    <source>
        <dbReference type="RuleBase" id="RU367027"/>
    </source>
</evidence>
<dbReference type="CDD" id="cd12091">
    <property type="entry name" value="FANCM_ID"/>
    <property type="match status" value="1"/>
</dbReference>
<dbReference type="PANTHER" id="PTHR14025">
    <property type="entry name" value="FANCONI ANEMIA GROUP M FANCM FAMILY MEMBER"/>
    <property type="match status" value="1"/>
</dbReference>
<keyword evidence="11" id="KW-1185">Reference proteome</keyword>